<comment type="subcellular location">
    <subcellularLocation>
        <location evidence="1">Secreted</location>
    </subcellularLocation>
</comment>
<evidence type="ECO:0000256" key="2">
    <source>
        <dbReference type="ARBA" id="ARBA00022525"/>
    </source>
</evidence>
<evidence type="ECO:0000313" key="5">
    <source>
        <dbReference type="EMBL" id="BBN12498.1"/>
    </source>
</evidence>
<keyword evidence="7" id="KW-1185">Reference proteome</keyword>
<keyword evidence="3" id="KW-0472">Membrane</keyword>
<keyword evidence="3" id="KW-0812">Transmembrane</keyword>
<dbReference type="InterPro" id="IPR033113">
    <property type="entry name" value="PLA2_histidine"/>
</dbReference>
<dbReference type="Proteomes" id="UP001162541">
    <property type="component" value="Chromosome 5"/>
</dbReference>
<proteinExistence type="predicted"/>
<dbReference type="GO" id="GO:0005576">
    <property type="term" value="C:extracellular region"/>
    <property type="evidence" value="ECO:0007669"/>
    <property type="project" value="UniProtKB-SubCell"/>
</dbReference>
<reference evidence="6 7" key="1">
    <citation type="submission" date="2016-03" db="EMBL/GenBank/DDBJ databases">
        <title>Mechanisms controlling the formation of the plant cell surface in tip-growing cells are functionally conserved among land plants.</title>
        <authorList>
            <person name="Honkanen S."/>
            <person name="Jones V.A."/>
            <person name="Morieri G."/>
            <person name="Champion C."/>
            <person name="Hetherington A.J."/>
            <person name="Kelly S."/>
            <person name="Saint-Marcoux D."/>
            <person name="Proust H."/>
            <person name="Prescott H."/>
            <person name="Dolan L."/>
        </authorList>
    </citation>
    <scope>NUCLEOTIDE SEQUENCE [LARGE SCALE GENOMIC DNA]</scope>
    <source>
        <strain evidence="7">cv. Tak-1 and cv. Tak-2</strain>
        <tissue evidence="6">Whole gametophyte</tissue>
    </source>
</reference>
<reference evidence="5" key="2">
    <citation type="journal article" date="2019" name="Curr. Biol.">
        <title>Chromatin organization in early land plants reveals an ancestral association between H3K27me3, transposons, and constitutive heterochromatin.</title>
        <authorList>
            <person name="Montgomery S.A."/>
            <person name="Tanizawa Y."/>
            <person name="Galik B."/>
            <person name="Wang N."/>
            <person name="Ito T."/>
            <person name="Mochizuki T."/>
            <person name="Akimcheva S."/>
            <person name="Bowman J."/>
            <person name="Cognat V."/>
            <person name="Drouard L."/>
            <person name="Ekker H."/>
            <person name="Houng S."/>
            <person name="Kohchi T."/>
            <person name="Lin S."/>
            <person name="Liu L.D."/>
            <person name="Nakamura Y."/>
            <person name="Valeeva L.R."/>
            <person name="Shakirov E.V."/>
            <person name="Shippen D.E."/>
            <person name="Wei W."/>
            <person name="Yagura M."/>
            <person name="Yamaoka S."/>
            <person name="Yamato K.T."/>
            <person name="Liu C."/>
            <person name="Berger F."/>
        </authorList>
    </citation>
    <scope>NUCLEOTIDE SEQUENCE [LARGE SCALE GENOMIC DNA]</scope>
    <source>
        <strain evidence="5">Tak-1</strain>
    </source>
</reference>
<dbReference type="PROSITE" id="PS00118">
    <property type="entry name" value="PA2_HIS"/>
    <property type="match status" value="1"/>
</dbReference>
<evidence type="ECO:0000256" key="1">
    <source>
        <dbReference type="ARBA" id="ARBA00004613"/>
    </source>
</evidence>
<protein>
    <submittedName>
        <fullName evidence="6">Uncharacterized protein</fullName>
    </submittedName>
</protein>
<evidence type="ECO:0000256" key="3">
    <source>
        <dbReference type="SAM" id="Phobius"/>
    </source>
</evidence>
<evidence type="ECO:0000256" key="4">
    <source>
        <dbReference type="SAM" id="SignalP"/>
    </source>
</evidence>
<feature type="chain" id="PRO_5042333791" evidence="4">
    <location>
        <begin position="21"/>
        <end position="166"/>
    </location>
</feature>
<dbReference type="EMBL" id="LVLJ01001434">
    <property type="protein sequence ID" value="OAE29682.1"/>
    <property type="molecule type" value="Genomic_DNA"/>
</dbReference>
<keyword evidence="3" id="KW-1133">Transmembrane helix</keyword>
<dbReference type="Gene3D" id="1.20.90.10">
    <property type="entry name" value="Phospholipase A2 domain"/>
    <property type="match status" value="1"/>
</dbReference>
<dbReference type="Proteomes" id="UP000077202">
    <property type="component" value="Unassembled WGS sequence"/>
</dbReference>
<dbReference type="EMBL" id="AP019870">
    <property type="protein sequence ID" value="BBN12498.1"/>
    <property type="molecule type" value="Genomic_DNA"/>
</dbReference>
<sequence length="166" mass="17812">MEKTLFVAAFCLTLLPLTQALYFNTTPTTCKTVCESEHCKDPVRLKYGKYCGVGYTGCSGQSPCDGLDACCQTHDNCVGSNNLKNYVDTQCSNALLNCVETWDASNSAQFAGNTCPREDVVNTISGVMKLATIDGRLGNAATTATTILSPISILGAVLFIHLFVYQ</sequence>
<keyword evidence="2" id="KW-0964">Secreted</keyword>
<dbReference type="SUPFAM" id="SSF48619">
    <property type="entry name" value="Phospholipase A2, PLA2"/>
    <property type="match status" value="1"/>
</dbReference>
<evidence type="ECO:0000313" key="7">
    <source>
        <dbReference type="Proteomes" id="UP000077202"/>
    </source>
</evidence>
<evidence type="ECO:0000313" key="8">
    <source>
        <dbReference type="Proteomes" id="UP001162541"/>
    </source>
</evidence>
<name>A0A176WBC0_MARPO</name>
<evidence type="ECO:0000313" key="6">
    <source>
        <dbReference type="EMBL" id="OAE29682.1"/>
    </source>
</evidence>
<dbReference type="GO" id="GO:0004623">
    <property type="term" value="F:phospholipase A2 activity"/>
    <property type="evidence" value="ECO:0007669"/>
    <property type="project" value="InterPro"/>
</dbReference>
<feature type="signal peptide" evidence="4">
    <location>
        <begin position="1"/>
        <end position="20"/>
    </location>
</feature>
<dbReference type="GO" id="GO:0050482">
    <property type="term" value="P:arachidonate secretion"/>
    <property type="evidence" value="ECO:0007669"/>
    <property type="project" value="InterPro"/>
</dbReference>
<dbReference type="GO" id="GO:0006644">
    <property type="term" value="P:phospholipid metabolic process"/>
    <property type="evidence" value="ECO:0007669"/>
    <property type="project" value="InterPro"/>
</dbReference>
<organism evidence="6 7">
    <name type="scientific">Marchantia polymorpha subsp. ruderalis</name>
    <dbReference type="NCBI Taxonomy" id="1480154"/>
    <lineage>
        <taxon>Eukaryota</taxon>
        <taxon>Viridiplantae</taxon>
        <taxon>Streptophyta</taxon>
        <taxon>Embryophyta</taxon>
        <taxon>Marchantiophyta</taxon>
        <taxon>Marchantiopsida</taxon>
        <taxon>Marchantiidae</taxon>
        <taxon>Marchantiales</taxon>
        <taxon>Marchantiaceae</taxon>
        <taxon>Marchantia</taxon>
    </lineage>
</organism>
<feature type="transmembrane region" description="Helical" evidence="3">
    <location>
        <begin position="147"/>
        <end position="165"/>
    </location>
</feature>
<keyword evidence="4" id="KW-0732">Signal</keyword>
<reference evidence="8" key="3">
    <citation type="journal article" date="2020" name="Curr. Biol.">
        <title>Chromatin organization in early land plants reveals an ancestral association between H3K27me3, transposons, and constitutive heterochromatin.</title>
        <authorList>
            <person name="Montgomery S.A."/>
            <person name="Tanizawa Y."/>
            <person name="Galik B."/>
            <person name="Wang N."/>
            <person name="Ito T."/>
            <person name="Mochizuki T."/>
            <person name="Akimcheva S."/>
            <person name="Bowman J.L."/>
            <person name="Cognat V."/>
            <person name="Marechal-Drouard L."/>
            <person name="Ekker H."/>
            <person name="Hong S.F."/>
            <person name="Kohchi T."/>
            <person name="Lin S.S."/>
            <person name="Liu L.D."/>
            <person name="Nakamura Y."/>
            <person name="Valeeva L.R."/>
            <person name="Shakirov E.V."/>
            <person name="Shippen D.E."/>
            <person name="Wei W.L."/>
            <person name="Yagura M."/>
            <person name="Yamaoka S."/>
            <person name="Yamato K.T."/>
            <person name="Liu C."/>
            <person name="Berger F."/>
        </authorList>
    </citation>
    <scope>NUCLEOTIDE SEQUENCE [LARGE SCALE GENOMIC DNA]</scope>
    <source>
        <strain evidence="8">Tak-1</strain>
    </source>
</reference>
<gene>
    <name evidence="6" type="ORF">AXG93_509s1350</name>
    <name evidence="5" type="ORF">Mp_5g20610</name>
</gene>
<dbReference type="InterPro" id="IPR036444">
    <property type="entry name" value="PLipase_A2_dom_sf"/>
</dbReference>
<dbReference type="AlphaFoldDB" id="A0A176WBC0"/>
<accession>A0A176WBC0</accession>